<sequence>MRIYLPLLIFLLVLPTAALPRPPFNTSQPPCDPYSDNSSACINQTSTAIFAILGLPVLLICFVFIYFRFCSDDSVLPLYSSSSADTARPRQLSPSGLDQAAIDSFPVFNYSEIKHLKIGKGALTCAVCVSEFEDNERLRLLPKCDHVFHPDCIDPWLASHSTCPICRAILSEKIESTQSTEVCNSTAEISEVQNHDQIAIAVDENERVDTDSRERVRTLPRPHSTGHSLVRLGEDCEIYTLRLPEEVRRRHVDRLDQLGKSDRWVFNMTLSFSSRTGSVKLMELDVVDGEATDVGTSREFRTSTKSPFECLASKSEKMPTRLPV</sequence>
<reference evidence="1 2" key="1">
    <citation type="journal article" date="2021" name="Hortic Res">
        <title>High-quality reference genome and annotation aids understanding of berry development for evergreen blueberry (Vaccinium darrowii).</title>
        <authorList>
            <person name="Yu J."/>
            <person name="Hulse-Kemp A.M."/>
            <person name="Babiker E."/>
            <person name="Staton M."/>
        </authorList>
    </citation>
    <scope>NUCLEOTIDE SEQUENCE [LARGE SCALE GENOMIC DNA]</scope>
    <source>
        <strain evidence="2">cv. NJ 8807/NJ 8810</strain>
        <tissue evidence="1">Young leaf</tissue>
    </source>
</reference>
<protein>
    <submittedName>
        <fullName evidence="1">Uncharacterized protein</fullName>
    </submittedName>
</protein>
<accession>A0ACB7YHB2</accession>
<proteinExistence type="predicted"/>
<keyword evidence="2" id="KW-1185">Reference proteome</keyword>
<evidence type="ECO:0000313" key="1">
    <source>
        <dbReference type="EMBL" id="KAH7852514.1"/>
    </source>
</evidence>
<organism evidence="1 2">
    <name type="scientific">Vaccinium darrowii</name>
    <dbReference type="NCBI Taxonomy" id="229202"/>
    <lineage>
        <taxon>Eukaryota</taxon>
        <taxon>Viridiplantae</taxon>
        <taxon>Streptophyta</taxon>
        <taxon>Embryophyta</taxon>
        <taxon>Tracheophyta</taxon>
        <taxon>Spermatophyta</taxon>
        <taxon>Magnoliopsida</taxon>
        <taxon>eudicotyledons</taxon>
        <taxon>Gunneridae</taxon>
        <taxon>Pentapetalae</taxon>
        <taxon>asterids</taxon>
        <taxon>Ericales</taxon>
        <taxon>Ericaceae</taxon>
        <taxon>Vaccinioideae</taxon>
        <taxon>Vaccinieae</taxon>
        <taxon>Vaccinium</taxon>
    </lineage>
</organism>
<dbReference type="EMBL" id="CM037158">
    <property type="protein sequence ID" value="KAH7852514.1"/>
    <property type="molecule type" value="Genomic_DNA"/>
</dbReference>
<gene>
    <name evidence="1" type="ORF">Vadar_025785</name>
</gene>
<dbReference type="Proteomes" id="UP000828048">
    <property type="component" value="Chromosome 8"/>
</dbReference>
<comment type="caution">
    <text evidence="1">The sequence shown here is derived from an EMBL/GenBank/DDBJ whole genome shotgun (WGS) entry which is preliminary data.</text>
</comment>
<name>A0ACB7YHB2_9ERIC</name>
<evidence type="ECO:0000313" key="2">
    <source>
        <dbReference type="Proteomes" id="UP000828048"/>
    </source>
</evidence>